<reference evidence="2 3" key="1">
    <citation type="journal article" date="2016" name="Nat. Commun.">
        <title>Thousands of microbial genomes shed light on interconnected biogeochemical processes in an aquifer system.</title>
        <authorList>
            <person name="Anantharaman K."/>
            <person name="Brown C.T."/>
            <person name="Hug L.A."/>
            <person name="Sharon I."/>
            <person name="Castelle C.J."/>
            <person name="Probst A.J."/>
            <person name="Thomas B.C."/>
            <person name="Singh A."/>
            <person name="Wilkins M.J."/>
            <person name="Karaoz U."/>
            <person name="Brodie E.L."/>
            <person name="Williams K.H."/>
            <person name="Hubbard S.S."/>
            <person name="Banfield J.F."/>
        </authorList>
    </citation>
    <scope>NUCLEOTIDE SEQUENCE [LARGE SCALE GENOMIC DNA]</scope>
</reference>
<dbReference type="GO" id="GO:0016301">
    <property type="term" value="F:kinase activity"/>
    <property type="evidence" value="ECO:0007669"/>
    <property type="project" value="InterPro"/>
</dbReference>
<dbReference type="InterPro" id="IPR051549">
    <property type="entry name" value="PEP_Utilizing_Enz"/>
</dbReference>
<dbReference type="GO" id="GO:0005524">
    <property type="term" value="F:ATP binding"/>
    <property type="evidence" value="ECO:0007669"/>
    <property type="project" value="InterPro"/>
</dbReference>
<dbReference type="InterPro" id="IPR013815">
    <property type="entry name" value="ATP_grasp_subdomain_1"/>
</dbReference>
<evidence type="ECO:0000313" key="2">
    <source>
        <dbReference type="EMBL" id="OGK22892.1"/>
    </source>
</evidence>
<protein>
    <recommendedName>
        <fullName evidence="1">Pyruvate phosphate dikinase AMP/ATP-binding domain-containing protein</fullName>
    </recommendedName>
</protein>
<dbReference type="Gene3D" id="3.30.1490.20">
    <property type="entry name" value="ATP-grasp fold, A domain"/>
    <property type="match status" value="1"/>
</dbReference>
<dbReference type="PANTHER" id="PTHR43615:SF1">
    <property type="entry name" value="PPDK_N DOMAIN-CONTAINING PROTEIN"/>
    <property type="match status" value="1"/>
</dbReference>
<comment type="caution">
    <text evidence="2">The sequence shown here is derived from an EMBL/GenBank/DDBJ whole genome shotgun (WGS) entry which is preliminary data.</text>
</comment>
<feature type="domain" description="Pyruvate phosphate dikinase AMP/ATP-binding" evidence="1">
    <location>
        <begin position="479"/>
        <end position="668"/>
    </location>
</feature>
<accession>A0A1F7GWN3</accession>
<dbReference type="InterPro" id="IPR002192">
    <property type="entry name" value="PPDK_AMP/ATP-bd"/>
</dbReference>
<sequence>MGGFFIYTLQKIMETERSIVQIGQEQQMREFVAITPVERRWEMLARVRGQINAFGTDADDEFMVARENGESQGIFKTWAAPVIPFLDTDRLDLLDSLWNDIQALTSTGLTFSQAVGSLGETSRDNSDGARALEQTLSHWNALMLQNPNKLQQSLERARTDSLLLDRRLASIFKDEQLSDDVSVRIRQLVDRFDLSVALLSPFYNLEALVGDAFGFEWNPFVQAQRNKSEALGSGGTLDMFALVMPSALKDWIDAESLNWNGLTWDAIHTRVNTLLHNGPEAQAIIEAAELSGTSPADILFGLNVLEWIPVRVGGKKDDLDQKEALTRLQAHIGKEPVHTSPNDHVVHIGQELNGLIRFMNWLPLVESEDNFTKGTNWTYASLCDTAAELLATLEGYSEVWNDDFRDRFLQKLLPQVKQLDAASVKGRFLLHLIKEEHRIKPSFIAVPDSENTNRVITQLAQMRSAASVRRLGDGIQPRALIGGKAFGLEELICNLPVEADVPSGVVITAEAIEDVLMANQGLWRLIVRLNMEGDIDAKVSIAQAISEHIHNLDIPQSLLEKILPEIADLGDRLVVRSSSSDEDTRGNQNAAGIYESVLDIQGDQFTEAMRTCIGSFFTEKAVLFRHTQGSEDIPRLALLIQPFIQGVGGVAFTRNLHGDTDGCIIELSHQASDITSGNGNFTQLKIDTDGRVQKIGDAELSEAHRNQIQGLVQQIKELKRVDVDLEWVVDNDGTLWVLQVRSLPHKKTSEVQVKPEFDVNLEAGQGFDELAHLLLTQEGKVRVILKGERNLDAFQGDLFKVIIQQGQRICEIWTEEAVPLTSHFANICGSFGIKLQTLQSHI</sequence>
<gene>
    <name evidence="2" type="ORF">A3C24_03440</name>
</gene>
<dbReference type="Proteomes" id="UP000177159">
    <property type="component" value="Unassembled WGS sequence"/>
</dbReference>
<name>A0A1F7GWN3_9BACT</name>
<proteinExistence type="predicted"/>
<dbReference type="Gene3D" id="3.30.470.20">
    <property type="entry name" value="ATP-grasp fold, B domain"/>
    <property type="match status" value="1"/>
</dbReference>
<evidence type="ECO:0000259" key="1">
    <source>
        <dbReference type="Pfam" id="PF01326"/>
    </source>
</evidence>
<dbReference type="Pfam" id="PF01326">
    <property type="entry name" value="PPDK_N"/>
    <property type="match status" value="1"/>
</dbReference>
<dbReference type="EMBL" id="MFZM01000030">
    <property type="protein sequence ID" value="OGK22892.1"/>
    <property type="molecule type" value="Genomic_DNA"/>
</dbReference>
<evidence type="ECO:0000313" key="3">
    <source>
        <dbReference type="Proteomes" id="UP000177159"/>
    </source>
</evidence>
<dbReference type="AlphaFoldDB" id="A0A1F7GWN3"/>
<dbReference type="SUPFAM" id="SSF56059">
    <property type="entry name" value="Glutathione synthetase ATP-binding domain-like"/>
    <property type="match status" value="1"/>
</dbReference>
<organism evidence="2 3">
    <name type="scientific">Candidatus Roizmanbacteria bacterium RIFCSPHIGHO2_02_FULL_37_24</name>
    <dbReference type="NCBI Taxonomy" id="1802037"/>
    <lineage>
        <taxon>Bacteria</taxon>
        <taxon>Candidatus Roizmaniibacteriota</taxon>
    </lineage>
</organism>
<dbReference type="PANTHER" id="PTHR43615">
    <property type="entry name" value="PHOSPHOENOLPYRUVATE SYNTHASE-RELATED"/>
    <property type="match status" value="1"/>
</dbReference>